<dbReference type="PANTHER" id="PTHR15364">
    <property type="entry name" value="2'-DEOXYNUCLEOSIDE 5'-PHOSPHATE N-HYDROLASE 1"/>
    <property type="match status" value="1"/>
</dbReference>
<protein>
    <submittedName>
        <fullName evidence="1">Nucleoside 2-deoxyribosyltransferase</fullName>
    </submittedName>
</protein>
<dbReference type="InterPro" id="IPR007710">
    <property type="entry name" value="Nucleoside_deoxyribTrfase"/>
</dbReference>
<dbReference type="InterPro" id="IPR051239">
    <property type="entry name" value="2'-dNMP_N-hydrolase"/>
</dbReference>
<evidence type="ECO:0000313" key="1">
    <source>
        <dbReference type="EMBL" id="WIM05951.1"/>
    </source>
</evidence>
<dbReference type="AlphaFoldDB" id="A0AA49FL17"/>
<dbReference type="Gene3D" id="3.40.50.450">
    <property type="match status" value="1"/>
</dbReference>
<dbReference type="EMBL" id="CP107246">
    <property type="protein sequence ID" value="WIM05951.1"/>
    <property type="molecule type" value="Genomic_DNA"/>
</dbReference>
<dbReference type="Proteomes" id="UP001234916">
    <property type="component" value="Chromosome"/>
</dbReference>
<gene>
    <name evidence="1" type="ORF">OHM77_01255</name>
</gene>
<dbReference type="GO" id="GO:0009159">
    <property type="term" value="P:deoxyribonucleoside monophosphate catabolic process"/>
    <property type="evidence" value="ECO:0007669"/>
    <property type="project" value="TreeGrafter"/>
</dbReference>
<reference evidence="1" key="1">
    <citation type="journal article" date="2023" name="Nat. Microbiol.">
        <title>Enrichment and characterization of a nitric oxide-reducing microbial community in a continuous bioreactor.</title>
        <authorList>
            <person name="Garrido-Amador P."/>
            <person name="Stortenbeker N."/>
            <person name="Wessels H.J.C.T."/>
            <person name="Speth D.R."/>
            <person name="Garcia-Heredia I."/>
            <person name="Kartal B."/>
        </authorList>
    </citation>
    <scope>NUCLEOTIDE SEQUENCE</scope>
    <source>
        <strain evidence="1">MAG1</strain>
    </source>
</reference>
<dbReference type="KEGG" id="npv:OHM77_01255"/>
<organism evidence="1">
    <name type="scientific">Candidatus Nitricoxidivorans perseverans</name>
    <dbReference type="NCBI Taxonomy" id="2975601"/>
    <lineage>
        <taxon>Bacteria</taxon>
        <taxon>Pseudomonadati</taxon>
        <taxon>Pseudomonadota</taxon>
        <taxon>Betaproteobacteria</taxon>
        <taxon>Nitrosomonadales</taxon>
        <taxon>Sterolibacteriaceae</taxon>
        <taxon>Candidatus Nitricoxidivorans</taxon>
    </lineage>
</organism>
<dbReference type="Pfam" id="PF05014">
    <property type="entry name" value="Nuc_deoxyrib_tr"/>
    <property type="match status" value="1"/>
</dbReference>
<name>A0AA49FL17_9PROT</name>
<dbReference type="SUPFAM" id="SSF52309">
    <property type="entry name" value="N-(deoxy)ribosyltransferase-like"/>
    <property type="match status" value="1"/>
</dbReference>
<dbReference type="PANTHER" id="PTHR15364:SF0">
    <property type="entry name" value="2'-DEOXYNUCLEOSIDE 5'-PHOSPHATE N-HYDROLASE 1"/>
    <property type="match status" value="1"/>
</dbReference>
<dbReference type="GO" id="GO:0070694">
    <property type="term" value="F:5-hydroxymethyl-dUMP N-hydrolase activity"/>
    <property type="evidence" value="ECO:0007669"/>
    <property type="project" value="TreeGrafter"/>
</dbReference>
<sequence length="249" mass="27486">MKIYLAGPDVFRPDVLEWAEAARDTCRRYGYEALIPIDHGETDASRIFQANLDLIRKAQIVVANFNPFRGAEPDSGTCFEMGFAMALDKKVCGYVERRESLLTRVNRIEGADPARSHDNQGMAIENFGLPLNLMLAVPAMIVEGGLEDCLKQLRGGNRDSSSPTANLPENPLARKAIEAAIRYLQWVADGKITDGNAVATVADQYKVREDAVRGWIDAWSGNSLASNAALRPDDVARQMKISGRQYRSL</sequence>
<proteinExistence type="predicted"/>
<accession>A0AA49FL17</accession>